<dbReference type="OrthoDB" id="485032at2"/>
<dbReference type="KEGG" id="ccos:Pan44_16290"/>
<keyword evidence="3" id="KW-1185">Reference proteome</keyword>
<feature type="transmembrane region" description="Helical" evidence="1">
    <location>
        <begin position="20"/>
        <end position="39"/>
    </location>
</feature>
<evidence type="ECO:0000256" key="1">
    <source>
        <dbReference type="SAM" id="Phobius"/>
    </source>
</evidence>
<gene>
    <name evidence="2" type="ORF">Pan44_16290</name>
</gene>
<evidence type="ECO:0000313" key="2">
    <source>
        <dbReference type="EMBL" id="QDT53607.1"/>
    </source>
</evidence>
<keyword evidence="1" id="KW-0472">Membrane</keyword>
<evidence type="ECO:0000313" key="3">
    <source>
        <dbReference type="Proteomes" id="UP000315700"/>
    </source>
</evidence>
<accession>A0A517SBU5</accession>
<name>A0A517SBU5_9PLAN</name>
<organism evidence="2 3">
    <name type="scientific">Caulifigura coniformis</name>
    <dbReference type="NCBI Taxonomy" id="2527983"/>
    <lineage>
        <taxon>Bacteria</taxon>
        <taxon>Pseudomonadati</taxon>
        <taxon>Planctomycetota</taxon>
        <taxon>Planctomycetia</taxon>
        <taxon>Planctomycetales</taxon>
        <taxon>Planctomycetaceae</taxon>
        <taxon>Caulifigura</taxon>
    </lineage>
</organism>
<keyword evidence="1" id="KW-0812">Transmembrane</keyword>
<protein>
    <submittedName>
        <fullName evidence="2">Uncharacterized protein</fullName>
    </submittedName>
</protein>
<proteinExistence type="predicted"/>
<dbReference type="InParanoid" id="A0A517SBU5"/>
<keyword evidence="1" id="KW-1133">Transmembrane helix</keyword>
<sequence length="281" mass="32408">MLDEQAGNPSFWAGLWDQAKGIVIGTVGTAAVGGIYLWIVESRRRINFIAEDVYFGPTLNFNPFMARNYPSEDLVSLDCEVRFFSNKTQTTGLHNFRMEFCRTSYIGSVVEFTLPRDKLHRNIMKKEGPFSLETLELPPREFVSFSLHTIMQREDWPALRSCDSARLVCETPEGKTKRFAIGRFRFPDMPPDGIRGLPLMSVEIIPREQNWIIRALRRYEGQMFYVPNPPPDDVRYWAGPAWSNAPQQAEVYKDQADARAAGEKVKIWNIVPPEWLEKVKR</sequence>
<dbReference type="Proteomes" id="UP000315700">
    <property type="component" value="Chromosome"/>
</dbReference>
<dbReference type="AlphaFoldDB" id="A0A517SBU5"/>
<reference evidence="2 3" key="1">
    <citation type="submission" date="2019-02" db="EMBL/GenBank/DDBJ databases">
        <title>Deep-cultivation of Planctomycetes and their phenomic and genomic characterization uncovers novel biology.</title>
        <authorList>
            <person name="Wiegand S."/>
            <person name="Jogler M."/>
            <person name="Boedeker C."/>
            <person name="Pinto D."/>
            <person name="Vollmers J."/>
            <person name="Rivas-Marin E."/>
            <person name="Kohn T."/>
            <person name="Peeters S.H."/>
            <person name="Heuer A."/>
            <person name="Rast P."/>
            <person name="Oberbeckmann S."/>
            <person name="Bunk B."/>
            <person name="Jeske O."/>
            <person name="Meyerdierks A."/>
            <person name="Storesund J.E."/>
            <person name="Kallscheuer N."/>
            <person name="Luecker S."/>
            <person name="Lage O.M."/>
            <person name="Pohl T."/>
            <person name="Merkel B.J."/>
            <person name="Hornburger P."/>
            <person name="Mueller R.-W."/>
            <person name="Bruemmer F."/>
            <person name="Labrenz M."/>
            <person name="Spormann A.M."/>
            <person name="Op den Camp H."/>
            <person name="Overmann J."/>
            <person name="Amann R."/>
            <person name="Jetten M.S.M."/>
            <person name="Mascher T."/>
            <person name="Medema M.H."/>
            <person name="Devos D.P."/>
            <person name="Kaster A.-K."/>
            <person name="Ovreas L."/>
            <person name="Rohde M."/>
            <person name="Galperin M.Y."/>
            <person name="Jogler C."/>
        </authorList>
    </citation>
    <scope>NUCLEOTIDE SEQUENCE [LARGE SCALE GENOMIC DNA]</scope>
    <source>
        <strain evidence="2 3">Pan44</strain>
    </source>
</reference>
<dbReference type="EMBL" id="CP036271">
    <property type="protein sequence ID" value="QDT53607.1"/>
    <property type="molecule type" value="Genomic_DNA"/>
</dbReference>
<dbReference type="RefSeq" id="WP_145028946.1">
    <property type="nucleotide sequence ID" value="NZ_CP036271.1"/>
</dbReference>